<evidence type="ECO:0000256" key="1">
    <source>
        <dbReference type="SAM" id="Phobius"/>
    </source>
</evidence>
<feature type="domain" description="DUF218" evidence="2">
    <location>
        <begin position="99"/>
        <end position="243"/>
    </location>
</feature>
<dbReference type="KEGG" id="lacs:H4075_09685"/>
<keyword evidence="1" id="KW-0812">Transmembrane</keyword>
<evidence type="ECO:0000313" key="3">
    <source>
        <dbReference type="EMBL" id="QNA46420.1"/>
    </source>
</evidence>
<feature type="transmembrane region" description="Helical" evidence="1">
    <location>
        <begin position="39"/>
        <end position="55"/>
    </location>
</feature>
<dbReference type="InterPro" id="IPR051599">
    <property type="entry name" value="Cell_Envelope_Assoc"/>
</dbReference>
<keyword evidence="4" id="KW-1185">Reference proteome</keyword>
<dbReference type="CDD" id="cd06259">
    <property type="entry name" value="YdcF-like"/>
    <property type="match status" value="1"/>
</dbReference>
<keyword evidence="1" id="KW-0472">Membrane</keyword>
<dbReference type="InterPro" id="IPR014729">
    <property type="entry name" value="Rossmann-like_a/b/a_fold"/>
</dbReference>
<dbReference type="Gene3D" id="3.40.50.620">
    <property type="entry name" value="HUPs"/>
    <property type="match status" value="1"/>
</dbReference>
<feature type="transmembrane region" description="Helical" evidence="1">
    <location>
        <begin position="6"/>
        <end position="27"/>
    </location>
</feature>
<protein>
    <submittedName>
        <fullName evidence="3">YdcF family protein</fullName>
    </submittedName>
</protein>
<gene>
    <name evidence="3" type="ORF">H4075_09685</name>
</gene>
<dbReference type="GO" id="GO:0005886">
    <property type="term" value="C:plasma membrane"/>
    <property type="evidence" value="ECO:0007669"/>
    <property type="project" value="TreeGrafter"/>
</dbReference>
<dbReference type="RefSeq" id="WP_182806302.1">
    <property type="nucleotide sequence ID" value="NZ_CP060007.1"/>
</dbReference>
<name>A0A7G5XLR7_9BACT</name>
<dbReference type="AlphaFoldDB" id="A0A7G5XLR7"/>
<dbReference type="PANTHER" id="PTHR30336">
    <property type="entry name" value="INNER MEMBRANE PROTEIN, PROBABLE PERMEASE"/>
    <property type="match status" value="1"/>
</dbReference>
<reference evidence="4" key="1">
    <citation type="submission" date="2020-08" db="EMBL/GenBank/DDBJ databases">
        <title>Lacibacter sp. S13-6-6 genome sequencing.</title>
        <authorList>
            <person name="Jin L."/>
        </authorList>
    </citation>
    <scope>NUCLEOTIDE SEQUENCE [LARGE SCALE GENOMIC DNA]</scope>
    <source>
        <strain evidence="4">S13-6-6</strain>
    </source>
</reference>
<dbReference type="EMBL" id="CP060007">
    <property type="protein sequence ID" value="QNA46420.1"/>
    <property type="molecule type" value="Genomic_DNA"/>
</dbReference>
<evidence type="ECO:0000313" key="4">
    <source>
        <dbReference type="Proteomes" id="UP000515344"/>
    </source>
</evidence>
<accession>A0A7G5XLR7</accession>
<dbReference type="GO" id="GO:0043164">
    <property type="term" value="P:Gram-negative-bacterium-type cell wall biogenesis"/>
    <property type="evidence" value="ECO:0007669"/>
    <property type="project" value="TreeGrafter"/>
</dbReference>
<organism evidence="3 4">
    <name type="scientific">Lacibacter sediminis</name>
    <dbReference type="NCBI Taxonomy" id="2760713"/>
    <lineage>
        <taxon>Bacteria</taxon>
        <taxon>Pseudomonadati</taxon>
        <taxon>Bacteroidota</taxon>
        <taxon>Chitinophagia</taxon>
        <taxon>Chitinophagales</taxon>
        <taxon>Chitinophagaceae</taxon>
        <taxon>Lacibacter</taxon>
    </lineage>
</organism>
<proteinExistence type="predicted"/>
<keyword evidence="1" id="KW-1133">Transmembrane helix</keyword>
<dbReference type="InterPro" id="IPR003848">
    <property type="entry name" value="DUF218"/>
</dbReference>
<dbReference type="Proteomes" id="UP000515344">
    <property type="component" value="Chromosome"/>
</dbReference>
<sequence>MFFLLSKLLSIFISPFNWLLIFVLITFFTKDQQRKRRRLIFCISWFLLFSNPYIIHKLSLSWQEKQKILTAGEKYEAGILLAGFVSFEFKSKQGFYGGASDRYIQAVRLYKLGHIKKILITGGSGSVLRQEYKEADFVKEELLLMGVAKEDILSENQSRNTYENAVYSKKLLDSLQLKGPYLLITSAMHMKRSQQVFTKVGLNTVAYPCNFTSINNPQLFWESVTPSHHAFQGWDNYLKEVVGLLVYKMTGKA</sequence>
<dbReference type="Pfam" id="PF02698">
    <property type="entry name" value="DUF218"/>
    <property type="match status" value="1"/>
</dbReference>
<dbReference type="GO" id="GO:0000270">
    <property type="term" value="P:peptidoglycan metabolic process"/>
    <property type="evidence" value="ECO:0007669"/>
    <property type="project" value="TreeGrafter"/>
</dbReference>
<dbReference type="PANTHER" id="PTHR30336:SF4">
    <property type="entry name" value="ENVELOPE BIOGENESIS FACTOR ELYC"/>
    <property type="match status" value="1"/>
</dbReference>
<evidence type="ECO:0000259" key="2">
    <source>
        <dbReference type="Pfam" id="PF02698"/>
    </source>
</evidence>